<evidence type="ECO:0000313" key="1">
    <source>
        <dbReference type="EMBL" id="GHF97664.1"/>
    </source>
</evidence>
<dbReference type="Proteomes" id="UP000632154">
    <property type="component" value="Unassembled WGS sequence"/>
</dbReference>
<gene>
    <name evidence="1" type="ORF">GCM10017783_06940</name>
</gene>
<sequence length="136" mass="14520">MAGAFVALLLVLGLLTAGLTLWRLDGTGPNYKPLDFVAWRLVSPVSAPLTHPRRDMAYAAQDWLEAKHPDRSEVYSLLGPADAFPAASAEAYRVGCGFTAHGCQTEDWLVVEYGADGRVVSTAFQPAGYLPAAAPD</sequence>
<keyword evidence="2" id="KW-1185">Reference proteome</keyword>
<comment type="caution">
    <text evidence="1">The sequence shown here is derived from an EMBL/GenBank/DDBJ whole genome shotgun (WGS) entry which is preliminary data.</text>
</comment>
<proteinExistence type="predicted"/>
<protein>
    <submittedName>
        <fullName evidence="1">Uncharacterized protein</fullName>
    </submittedName>
</protein>
<dbReference type="RefSeq" id="WP_229838872.1">
    <property type="nucleotide sequence ID" value="NZ_BNAL01000005.1"/>
</dbReference>
<organism evidence="1 2">
    <name type="scientific">Deinococcus piscis</name>
    <dbReference type="NCBI Taxonomy" id="394230"/>
    <lineage>
        <taxon>Bacteria</taxon>
        <taxon>Thermotogati</taxon>
        <taxon>Deinococcota</taxon>
        <taxon>Deinococci</taxon>
        <taxon>Deinococcales</taxon>
        <taxon>Deinococcaceae</taxon>
        <taxon>Deinococcus</taxon>
    </lineage>
</organism>
<reference evidence="2" key="1">
    <citation type="journal article" date="2019" name="Int. J. Syst. Evol. Microbiol.">
        <title>The Global Catalogue of Microorganisms (GCM) 10K type strain sequencing project: providing services to taxonomists for standard genome sequencing and annotation.</title>
        <authorList>
            <consortium name="The Broad Institute Genomics Platform"/>
            <consortium name="The Broad Institute Genome Sequencing Center for Infectious Disease"/>
            <person name="Wu L."/>
            <person name="Ma J."/>
        </authorList>
    </citation>
    <scope>NUCLEOTIDE SEQUENCE [LARGE SCALE GENOMIC DNA]</scope>
    <source>
        <strain evidence="2">CGMCC 1.18439</strain>
    </source>
</reference>
<dbReference type="EMBL" id="BNAL01000005">
    <property type="protein sequence ID" value="GHF97664.1"/>
    <property type="molecule type" value="Genomic_DNA"/>
</dbReference>
<evidence type="ECO:0000313" key="2">
    <source>
        <dbReference type="Proteomes" id="UP000632154"/>
    </source>
</evidence>
<accession>A0ABQ3K4M7</accession>
<name>A0ABQ3K4M7_9DEIO</name>